<feature type="binding site" evidence="3">
    <location>
        <position position="171"/>
    </location>
    <ligand>
        <name>Fe cation</name>
        <dbReference type="ChEBI" id="CHEBI:24875"/>
    </ligand>
</feature>
<dbReference type="EMBL" id="LHXR01000021">
    <property type="protein sequence ID" value="KXA97728.1"/>
    <property type="molecule type" value="Genomic_DNA"/>
</dbReference>
<dbReference type="PROSITE" id="PS51371">
    <property type="entry name" value="CBS"/>
    <property type="match status" value="2"/>
</dbReference>
<keyword evidence="3" id="KW-0408">Iron</keyword>
<name>A0A133UU35_9EURY</name>
<reference evidence="6 7" key="1">
    <citation type="journal article" date="2016" name="Sci. Rep.">
        <title>Metabolic traits of an uncultured archaeal lineage -MSBL1- from brine pools of the Red Sea.</title>
        <authorList>
            <person name="Mwirichia R."/>
            <person name="Alam I."/>
            <person name="Rashid M."/>
            <person name="Vinu M."/>
            <person name="Ba-Alawi W."/>
            <person name="Anthony Kamau A."/>
            <person name="Kamanda Ngugi D."/>
            <person name="Goker M."/>
            <person name="Klenk H.P."/>
            <person name="Bajic V."/>
            <person name="Stingl U."/>
        </authorList>
    </citation>
    <scope>NUCLEOTIDE SEQUENCE [LARGE SCALE GENOMIC DNA]</scope>
    <source>
        <strain evidence="6">SCGC-AAA259I09</strain>
    </source>
</reference>
<feature type="domain" description="ACP-type MB" evidence="5">
    <location>
        <begin position="147"/>
        <end position="180"/>
    </location>
</feature>
<dbReference type="PROSITE" id="PS51901">
    <property type="entry name" value="ACP_MB"/>
    <property type="match status" value="1"/>
</dbReference>
<dbReference type="InterPro" id="IPR051257">
    <property type="entry name" value="Diverse_CBS-Domain"/>
</dbReference>
<gene>
    <name evidence="6" type="ORF">AKJ37_02390</name>
</gene>
<proteinExistence type="predicted"/>
<evidence type="ECO:0000256" key="3">
    <source>
        <dbReference type="PROSITE-ProRule" id="PRU01249"/>
    </source>
</evidence>
<dbReference type="GO" id="GO:0046872">
    <property type="term" value="F:metal ion binding"/>
    <property type="evidence" value="ECO:0007669"/>
    <property type="project" value="UniProtKB-KW"/>
</dbReference>
<feature type="binding site" evidence="3">
    <location>
        <position position="155"/>
    </location>
    <ligand>
        <name>Fe cation</name>
        <dbReference type="ChEBI" id="CHEBI:24875"/>
    </ligand>
</feature>
<protein>
    <recommendedName>
        <fullName evidence="8">Inosine-5-monophosphate dehydrogenase</fullName>
    </recommendedName>
</protein>
<feature type="binding site" evidence="3">
    <location>
        <position position="155"/>
    </location>
    <ligand>
        <name>Zn(2+)</name>
        <dbReference type="ChEBI" id="CHEBI:29105"/>
    </ligand>
</feature>
<evidence type="ECO:0000256" key="1">
    <source>
        <dbReference type="ARBA" id="ARBA00023122"/>
    </source>
</evidence>
<dbReference type="Pfam" id="PF00571">
    <property type="entry name" value="CBS"/>
    <property type="match status" value="2"/>
</dbReference>
<feature type="domain" description="CBS" evidence="4">
    <location>
        <begin position="78"/>
        <end position="133"/>
    </location>
</feature>
<dbReference type="PANTHER" id="PTHR43080">
    <property type="entry name" value="CBS DOMAIN-CONTAINING PROTEIN CBSX3, MITOCHONDRIAL"/>
    <property type="match status" value="1"/>
</dbReference>
<dbReference type="Proteomes" id="UP000070463">
    <property type="component" value="Unassembled WGS sequence"/>
</dbReference>
<comment type="caution">
    <text evidence="6">The sequence shown here is derived from an EMBL/GenBank/DDBJ whole genome shotgun (WGS) entry which is preliminary data.</text>
</comment>
<dbReference type="InterPro" id="IPR044065">
    <property type="entry name" value="ACP_MB"/>
</dbReference>
<feature type="binding site" evidence="3">
    <location>
        <position position="174"/>
    </location>
    <ligand>
        <name>Zn(2+)</name>
        <dbReference type="ChEBI" id="CHEBI:29105"/>
    </ligand>
</feature>
<keyword evidence="3" id="KW-0479">Metal-binding</keyword>
<dbReference type="Gene3D" id="3.10.580.10">
    <property type="entry name" value="CBS-domain"/>
    <property type="match status" value="1"/>
</dbReference>
<keyword evidence="3" id="KW-0862">Zinc</keyword>
<dbReference type="InterPro" id="IPR000644">
    <property type="entry name" value="CBS_dom"/>
</dbReference>
<dbReference type="InterPro" id="IPR046342">
    <property type="entry name" value="CBS_dom_sf"/>
</dbReference>
<evidence type="ECO:0000259" key="4">
    <source>
        <dbReference type="PROSITE" id="PS51371"/>
    </source>
</evidence>
<evidence type="ECO:0008006" key="8">
    <source>
        <dbReference type="Google" id="ProtNLM"/>
    </source>
</evidence>
<dbReference type="AlphaFoldDB" id="A0A133UU35"/>
<feature type="binding site" evidence="3">
    <location>
        <position position="171"/>
    </location>
    <ligand>
        <name>Zn(2+)</name>
        <dbReference type="ChEBI" id="CHEBI:29105"/>
    </ligand>
</feature>
<dbReference type="SMART" id="SM00116">
    <property type="entry name" value="CBS"/>
    <property type="match status" value="2"/>
</dbReference>
<accession>A0A133UU35</accession>
<organism evidence="6 7">
    <name type="scientific">candidate division MSBL1 archaeon SCGC-AAA259I09</name>
    <dbReference type="NCBI Taxonomy" id="1698267"/>
    <lineage>
        <taxon>Archaea</taxon>
        <taxon>Methanobacteriati</taxon>
        <taxon>Methanobacteriota</taxon>
        <taxon>candidate division MSBL1</taxon>
    </lineage>
</organism>
<feature type="binding site" evidence="3">
    <location>
        <position position="152"/>
    </location>
    <ligand>
        <name>Fe cation</name>
        <dbReference type="ChEBI" id="CHEBI:24875"/>
    </ligand>
</feature>
<dbReference type="SUPFAM" id="SSF54631">
    <property type="entry name" value="CBS-domain pair"/>
    <property type="match status" value="1"/>
</dbReference>
<keyword evidence="1 2" id="KW-0129">CBS domain</keyword>
<evidence type="ECO:0000313" key="6">
    <source>
        <dbReference type="EMBL" id="KXA97728.1"/>
    </source>
</evidence>
<feature type="domain" description="CBS" evidence="4">
    <location>
        <begin position="13"/>
        <end position="72"/>
    </location>
</feature>
<feature type="binding site" evidence="3">
    <location>
        <position position="174"/>
    </location>
    <ligand>
        <name>Fe cation</name>
        <dbReference type="ChEBI" id="CHEBI:24875"/>
    </ligand>
</feature>
<evidence type="ECO:0000256" key="2">
    <source>
        <dbReference type="PROSITE-ProRule" id="PRU00703"/>
    </source>
</evidence>
<keyword evidence="7" id="KW-1185">Reference proteome</keyword>
<sequence length="180" mass="19971">MKMERSVPVRDAMTVNVETASSSTSVTEVADIMVKKGVGSVIIMENDEPIGIICERDLLEKVISSDLKPSDVQAKDIMVKPLITTSPDTDMLDAMRTMIKNSIGHLPVIEGEKLTGIVTVQDALEVTPQILEVIPERQEIEGPKEEISESVCEICGEARKPLLRYRNKWICEECRDFLVG</sequence>
<feature type="binding site" evidence="3">
    <location>
        <position position="152"/>
    </location>
    <ligand>
        <name>Zn(2+)</name>
        <dbReference type="ChEBI" id="CHEBI:29105"/>
    </ligand>
</feature>
<dbReference type="PANTHER" id="PTHR43080:SF2">
    <property type="entry name" value="CBS DOMAIN-CONTAINING PROTEIN"/>
    <property type="match status" value="1"/>
</dbReference>
<evidence type="ECO:0000259" key="5">
    <source>
        <dbReference type="PROSITE" id="PS51901"/>
    </source>
</evidence>
<evidence type="ECO:0000313" key="7">
    <source>
        <dbReference type="Proteomes" id="UP000070463"/>
    </source>
</evidence>